<dbReference type="Proteomes" id="UP000285301">
    <property type="component" value="Unassembled WGS sequence"/>
</dbReference>
<evidence type="ECO:0000313" key="1">
    <source>
        <dbReference type="EMBL" id="RWS06210.1"/>
    </source>
</evidence>
<organism evidence="1 2">
    <name type="scientific">Dinothrombium tinctorium</name>
    <dbReference type="NCBI Taxonomy" id="1965070"/>
    <lineage>
        <taxon>Eukaryota</taxon>
        <taxon>Metazoa</taxon>
        <taxon>Ecdysozoa</taxon>
        <taxon>Arthropoda</taxon>
        <taxon>Chelicerata</taxon>
        <taxon>Arachnida</taxon>
        <taxon>Acari</taxon>
        <taxon>Acariformes</taxon>
        <taxon>Trombidiformes</taxon>
        <taxon>Prostigmata</taxon>
        <taxon>Anystina</taxon>
        <taxon>Parasitengona</taxon>
        <taxon>Trombidioidea</taxon>
        <taxon>Trombidiidae</taxon>
        <taxon>Dinothrombium</taxon>
    </lineage>
</organism>
<proteinExistence type="predicted"/>
<dbReference type="EMBL" id="NCKU01004271">
    <property type="protein sequence ID" value="RWS06210.1"/>
    <property type="molecule type" value="Genomic_DNA"/>
</dbReference>
<sequence length="29" mass="3281">MDIKIGYLAFASRLRTLIRSLFPVVGIVM</sequence>
<keyword evidence="2" id="KW-1185">Reference proteome</keyword>
<dbReference type="AlphaFoldDB" id="A0A443QT67"/>
<evidence type="ECO:0000313" key="2">
    <source>
        <dbReference type="Proteomes" id="UP000285301"/>
    </source>
</evidence>
<gene>
    <name evidence="1" type="ORF">B4U79_00598</name>
</gene>
<name>A0A443QT67_9ACAR</name>
<comment type="caution">
    <text evidence="1">The sequence shown here is derived from an EMBL/GenBank/DDBJ whole genome shotgun (WGS) entry which is preliminary data.</text>
</comment>
<accession>A0A443QT67</accession>
<reference evidence="1 2" key="1">
    <citation type="journal article" date="2018" name="Gigascience">
        <title>Genomes of trombidid mites reveal novel predicted allergens and laterally-transferred genes associated with secondary metabolism.</title>
        <authorList>
            <person name="Dong X."/>
            <person name="Chaisiri K."/>
            <person name="Xia D."/>
            <person name="Armstrong S.D."/>
            <person name="Fang Y."/>
            <person name="Donnelly M.J."/>
            <person name="Kadowaki T."/>
            <person name="McGarry J.W."/>
            <person name="Darby A.C."/>
            <person name="Makepeace B.L."/>
        </authorList>
    </citation>
    <scope>NUCLEOTIDE SEQUENCE [LARGE SCALE GENOMIC DNA]</scope>
    <source>
        <strain evidence="1">UoL-WK</strain>
    </source>
</reference>
<protein>
    <submittedName>
        <fullName evidence="1">Uncharacterized protein</fullName>
    </submittedName>
</protein>